<reference evidence="1 2" key="1">
    <citation type="submission" date="2017-03" db="EMBL/GenBank/DDBJ databases">
        <title>Genome sequence of Clostridium hungatei DSM 14427.</title>
        <authorList>
            <person name="Poehlein A."/>
            <person name="Daniel R."/>
        </authorList>
    </citation>
    <scope>NUCLEOTIDE SEQUENCE [LARGE SCALE GENOMIC DNA]</scope>
    <source>
        <strain evidence="1 2">DSM 14427</strain>
    </source>
</reference>
<organism evidence="1 2">
    <name type="scientific">Ruminiclostridium hungatei</name>
    <name type="common">Clostridium hungatei</name>
    <dbReference type="NCBI Taxonomy" id="48256"/>
    <lineage>
        <taxon>Bacteria</taxon>
        <taxon>Bacillati</taxon>
        <taxon>Bacillota</taxon>
        <taxon>Clostridia</taxon>
        <taxon>Eubacteriales</taxon>
        <taxon>Oscillospiraceae</taxon>
        <taxon>Ruminiclostridium</taxon>
    </lineage>
</organism>
<evidence type="ECO:0000313" key="2">
    <source>
        <dbReference type="Proteomes" id="UP000191554"/>
    </source>
</evidence>
<comment type="caution">
    <text evidence="1">The sequence shown here is derived from an EMBL/GenBank/DDBJ whole genome shotgun (WGS) entry which is preliminary data.</text>
</comment>
<gene>
    <name evidence="1" type="ORF">CLHUN_02050</name>
</gene>
<name>A0A1V4SR61_RUMHU</name>
<protein>
    <submittedName>
        <fullName evidence="1">Uncharacterized protein</fullName>
    </submittedName>
</protein>
<dbReference type="STRING" id="48256.CLHUN_02050"/>
<dbReference type="AlphaFoldDB" id="A0A1V4SR61"/>
<keyword evidence="2" id="KW-1185">Reference proteome</keyword>
<dbReference type="EMBL" id="MZGX01000001">
    <property type="protein sequence ID" value="OPX46389.1"/>
    <property type="molecule type" value="Genomic_DNA"/>
</dbReference>
<accession>A0A1V4SR61</accession>
<sequence>MSKTNWQDPGSGEIRSTHMSGLQEAVGKIEQSIGIQAVSELDIPLSEVFISNDDRSRIYQAPEGQRNWLSSPAPVIKQNGVTITADFEIDYGGGAIIFNTPILETDIMTADVSHTSQVLNKQLSSEDYSTADKNKLAGIESEANKYILPETLPANMIIMSGTDIETKVIDIKQDLDSHLLDIEKHMADIQYLKVRGIRYNG</sequence>
<evidence type="ECO:0000313" key="1">
    <source>
        <dbReference type="EMBL" id="OPX46389.1"/>
    </source>
</evidence>
<dbReference type="RefSeq" id="WP_080062703.1">
    <property type="nucleotide sequence ID" value="NZ_MZGX01000001.1"/>
</dbReference>
<dbReference type="OrthoDB" id="2609750at2"/>
<dbReference type="Proteomes" id="UP000191554">
    <property type="component" value="Unassembled WGS sequence"/>
</dbReference>
<proteinExistence type="predicted"/>